<dbReference type="Proteomes" id="UP000886501">
    <property type="component" value="Unassembled WGS sequence"/>
</dbReference>
<keyword evidence="2" id="KW-1185">Reference proteome</keyword>
<reference evidence="1" key="2">
    <citation type="journal article" date="2020" name="Nat. Commun.">
        <title>Large-scale genome sequencing of mycorrhizal fungi provides insights into the early evolution of symbiotic traits.</title>
        <authorList>
            <person name="Miyauchi S."/>
            <person name="Kiss E."/>
            <person name="Kuo A."/>
            <person name="Drula E."/>
            <person name="Kohler A."/>
            <person name="Sanchez-Garcia M."/>
            <person name="Morin E."/>
            <person name="Andreopoulos B."/>
            <person name="Barry K.W."/>
            <person name="Bonito G."/>
            <person name="Buee M."/>
            <person name="Carver A."/>
            <person name="Chen C."/>
            <person name="Cichocki N."/>
            <person name="Clum A."/>
            <person name="Culley D."/>
            <person name="Crous P.W."/>
            <person name="Fauchery L."/>
            <person name="Girlanda M."/>
            <person name="Hayes R.D."/>
            <person name="Keri Z."/>
            <person name="LaButti K."/>
            <person name="Lipzen A."/>
            <person name="Lombard V."/>
            <person name="Magnuson J."/>
            <person name="Maillard F."/>
            <person name="Murat C."/>
            <person name="Nolan M."/>
            <person name="Ohm R.A."/>
            <person name="Pangilinan J."/>
            <person name="Pereira M.F."/>
            <person name="Perotto S."/>
            <person name="Peter M."/>
            <person name="Pfister S."/>
            <person name="Riley R."/>
            <person name="Sitrit Y."/>
            <person name="Stielow J.B."/>
            <person name="Szollosi G."/>
            <person name="Zifcakova L."/>
            <person name="Stursova M."/>
            <person name="Spatafora J.W."/>
            <person name="Tedersoo L."/>
            <person name="Vaario L.M."/>
            <person name="Yamada A."/>
            <person name="Yan M."/>
            <person name="Wang P."/>
            <person name="Xu J."/>
            <person name="Bruns T."/>
            <person name="Baldrian P."/>
            <person name="Vilgalys R."/>
            <person name="Dunand C."/>
            <person name="Henrissat B."/>
            <person name="Grigoriev I.V."/>
            <person name="Hibbett D."/>
            <person name="Nagy L.G."/>
            <person name="Martin F.M."/>
        </authorList>
    </citation>
    <scope>NUCLEOTIDE SEQUENCE</scope>
    <source>
        <strain evidence="1">P2</strain>
    </source>
</reference>
<protein>
    <submittedName>
        <fullName evidence="1">Uncharacterized protein</fullName>
    </submittedName>
</protein>
<comment type="caution">
    <text evidence="1">The sequence shown here is derived from an EMBL/GenBank/DDBJ whole genome shotgun (WGS) entry which is preliminary data.</text>
</comment>
<evidence type="ECO:0000313" key="2">
    <source>
        <dbReference type="Proteomes" id="UP000886501"/>
    </source>
</evidence>
<evidence type="ECO:0000313" key="1">
    <source>
        <dbReference type="EMBL" id="KAF9645467.1"/>
    </source>
</evidence>
<accession>A0ACB6Z7G6</accession>
<sequence>MLNEWESVFCTQIKMCGEVLQWHGCRKVCHKYRNDNQCRFLFPHEIIEASYFDPETNSIFLLCRDGTVNYLNPYLLVFCRHNHDIKCILSGKAAKAAMFYITDYITKGDLKTHEMLSLLLHVQRKLVTG</sequence>
<gene>
    <name evidence="1" type="ORF">BDM02DRAFT_3156853</name>
</gene>
<dbReference type="EMBL" id="MU118089">
    <property type="protein sequence ID" value="KAF9645467.1"/>
    <property type="molecule type" value="Genomic_DNA"/>
</dbReference>
<proteinExistence type="predicted"/>
<organism evidence="1 2">
    <name type="scientific">Thelephora ganbajun</name>
    <name type="common">Ganba fungus</name>
    <dbReference type="NCBI Taxonomy" id="370292"/>
    <lineage>
        <taxon>Eukaryota</taxon>
        <taxon>Fungi</taxon>
        <taxon>Dikarya</taxon>
        <taxon>Basidiomycota</taxon>
        <taxon>Agaricomycotina</taxon>
        <taxon>Agaricomycetes</taxon>
        <taxon>Thelephorales</taxon>
        <taxon>Thelephoraceae</taxon>
        <taxon>Thelephora</taxon>
    </lineage>
</organism>
<name>A0ACB6Z7G6_THEGA</name>
<reference evidence="1" key="1">
    <citation type="submission" date="2019-10" db="EMBL/GenBank/DDBJ databases">
        <authorList>
            <consortium name="DOE Joint Genome Institute"/>
            <person name="Kuo A."/>
            <person name="Miyauchi S."/>
            <person name="Kiss E."/>
            <person name="Drula E."/>
            <person name="Kohler A."/>
            <person name="Sanchez-Garcia M."/>
            <person name="Andreopoulos B."/>
            <person name="Barry K.W."/>
            <person name="Bonito G."/>
            <person name="Buee M."/>
            <person name="Carver A."/>
            <person name="Chen C."/>
            <person name="Cichocki N."/>
            <person name="Clum A."/>
            <person name="Culley D."/>
            <person name="Crous P.W."/>
            <person name="Fauchery L."/>
            <person name="Girlanda M."/>
            <person name="Hayes R."/>
            <person name="Keri Z."/>
            <person name="Labutti K."/>
            <person name="Lipzen A."/>
            <person name="Lombard V."/>
            <person name="Magnuson J."/>
            <person name="Maillard F."/>
            <person name="Morin E."/>
            <person name="Murat C."/>
            <person name="Nolan M."/>
            <person name="Ohm R."/>
            <person name="Pangilinan J."/>
            <person name="Pereira M."/>
            <person name="Perotto S."/>
            <person name="Peter M."/>
            <person name="Riley R."/>
            <person name="Sitrit Y."/>
            <person name="Stielow B."/>
            <person name="Szollosi G."/>
            <person name="Zifcakova L."/>
            <person name="Stursova M."/>
            <person name="Spatafora J.W."/>
            <person name="Tedersoo L."/>
            <person name="Vaario L.-M."/>
            <person name="Yamada A."/>
            <person name="Yan M."/>
            <person name="Wang P."/>
            <person name="Xu J."/>
            <person name="Bruns T."/>
            <person name="Baldrian P."/>
            <person name="Vilgalys R."/>
            <person name="Henrissat B."/>
            <person name="Grigoriev I.V."/>
            <person name="Hibbett D."/>
            <person name="Nagy L.G."/>
            <person name="Martin F.M."/>
        </authorList>
    </citation>
    <scope>NUCLEOTIDE SEQUENCE</scope>
    <source>
        <strain evidence="1">P2</strain>
    </source>
</reference>